<reference evidence="2 3" key="1">
    <citation type="submission" date="2018-09" db="EMBL/GenBank/DDBJ databases">
        <title>Complete Genome sequences of three Leptospira mayottensis isolates obtained from Tenrecid mammals endemic to the Malagasy region.</title>
        <authorList>
            <person name="Cordonin C."/>
            <person name="Toty C."/>
        </authorList>
    </citation>
    <scope>NUCLEOTIDE SEQUENCE [LARGE SCALE GENOMIC DNA]</scope>
    <source>
        <strain evidence="2 3">MDI222</strain>
    </source>
</reference>
<name>A0ABN5NVN7_9LEPT</name>
<dbReference type="EMBL" id="CP030144">
    <property type="protein sequence ID" value="AXR64475.1"/>
    <property type="molecule type" value="Genomic_DNA"/>
</dbReference>
<feature type="region of interest" description="Disordered" evidence="1">
    <location>
        <begin position="69"/>
        <end position="91"/>
    </location>
</feature>
<gene>
    <name evidence="2" type="ORF">DQM28_09830</name>
</gene>
<sequence length="91" mass="10668">MNIIPIHREQFLSKLKSCKIKSFDFDISFQDSSPDRVGFVRILSRAFDSDFKLTEERTFLLSTEFKKVENKKRQPDPLSNLHPNSRDFGSD</sequence>
<keyword evidence="3" id="KW-1185">Reference proteome</keyword>
<accession>A0ABN5NVN7</accession>
<organism evidence="2 3">
    <name type="scientific">Leptospira mayottensis</name>
    <dbReference type="NCBI Taxonomy" id="1137606"/>
    <lineage>
        <taxon>Bacteria</taxon>
        <taxon>Pseudomonadati</taxon>
        <taxon>Spirochaetota</taxon>
        <taxon>Spirochaetia</taxon>
        <taxon>Leptospirales</taxon>
        <taxon>Leptospiraceae</taxon>
        <taxon>Leptospira</taxon>
    </lineage>
</organism>
<protein>
    <submittedName>
        <fullName evidence="2">Uncharacterized protein</fullName>
    </submittedName>
</protein>
<proteinExistence type="predicted"/>
<evidence type="ECO:0000256" key="1">
    <source>
        <dbReference type="SAM" id="MobiDB-lite"/>
    </source>
</evidence>
<evidence type="ECO:0000313" key="2">
    <source>
        <dbReference type="EMBL" id="AXR64475.1"/>
    </source>
</evidence>
<evidence type="ECO:0000313" key="3">
    <source>
        <dbReference type="Proteomes" id="UP000258889"/>
    </source>
</evidence>
<dbReference type="Proteomes" id="UP000258889">
    <property type="component" value="Chromosome i"/>
</dbReference>